<feature type="region of interest" description="Disordered" evidence="1">
    <location>
        <begin position="155"/>
        <end position="190"/>
    </location>
</feature>
<evidence type="ECO:0000313" key="2">
    <source>
        <dbReference type="EMBL" id="KAF2457898.1"/>
    </source>
</evidence>
<dbReference type="Proteomes" id="UP000799766">
    <property type="component" value="Unassembled WGS sequence"/>
</dbReference>
<accession>A0A6A6P276</accession>
<feature type="compositionally biased region" description="Low complexity" evidence="1">
    <location>
        <begin position="169"/>
        <end position="178"/>
    </location>
</feature>
<evidence type="ECO:0000313" key="3">
    <source>
        <dbReference type="Proteomes" id="UP000799766"/>
    </source>
</evidence>
<dbReference type="OrthoDB" id="3942453at2759"/>
<proteinExistence type="predicted"/>
<protein>
    <submittedName>
        <fullName evidence="2">Uncharacterized protein</fullName>
    </submittedName>
</protein>
<dbReference type="EMBL" id="MU001679">
    <property type="protein sequence ID" value="KAF2457898.1"/>
    <property type="molecule type" value="Genomic_DNA"/>
</dbReference>
<dbReference type="AlphaFoldDB" id="A0A6A6P276"/>
<sequence length="205" mass="22473">MCVTELNVSLLPCRHRWYRFQESCAPGRNLSNCWDKLKLSGWENRVDHCPFCSSETWPYDTTIYRLLGNDRTPSVGGFARSESLSLAASTASTVSWRPSPSDSDSSRRGSLARTDSSASITMFNAGEKNRAQNLRLDAYLSSNPDKLLQLDRSASVSFATDEQGPSPPGSSASSALDAPPDDIPKAKGFIGRVRSKKMLGKLSFK</sequence>
<name>A0A6A6P276_9PEZI</name>
<evidence type="ECO:0000256" key="1">
    <source>
        <dbReference type="SAM" id="MobiDB-lite"/>
    </source>
</evidence>
<keyword evidence="3" id="KW-1185">Reference proteome</keyword>
<feature type="compositionally biased region" description="Low complexity" evidence="1">
    <location>
        <begin position="94"/>
        <end position="103"/>
    </location>
</feature>
<gene>
    <name evidence="2" type="ORF">BDY21DRAFT_18808</name>
</gene>
<feature type="region of interest" description="Disordered" evidence="1">
    <location>
        <begin position="94"/>
        <end position="113"/>
    </location>
</feature>
<reference evidence="2" key="1">
    <citation type="journal article" date="2020" name="Stud. Mycol.">
        <title>101 Dothideomycetes genomes: a test case for predicting lifestyles and emergence of pathogens.</title>
        <authorList>
            <person name="Haridas S."/>
            <person name="Albert R."/>
            <person name="Binder M."/>
            <person name="Bloem J."/>
            <person name="Labutti K."/>
            <person name="Salamov A."/>
            <person name="Andreopoulos B."/>
            <person name="Baker S."/>
            <person name="Barry K."/>
            <person name="Bills G."/>
            <person name="Bluhm B."/>
            <person name="Cannon C."/>
            <person name="Castanera R."/>
            <person name="Culley D."/>
            <person name="Daum C."/>
            <person name="Ezra D."/>
            <person name="Gonzalez J."/>
            <person name="Henrissat B."/>
            <person name="Kuo A."/>
            <person name="Liang C."/>
            <person name="Lipzen A."/>
            <person name="Lutzoni F."/>
            <person name="Magnuson J."/>
            <person name="Mondo S."/>
            <person name="Nolan M."/>
            <person name="Ohm R."/>
            <person name="Pangilinan J."/>
            <person name="Park H.-J."/>
            <person name="Ramirez L."/>
            <person name="Alfaro M."/>
            <person name="Sun H."/>
            <person name="Tritt A."/>
            <person name="Yoshinaga Y."/>
            <person name="Zwiers L.-H."/>
            <person name="Turgeon B."/>
            <person name="Goodwin S."/>
            <person name="Spatafora J."/>
            <person name="Crous P."/>
            <person name="Grigoriev I."/>
        </authorList>
    </citation>
    <scope>NUCLEOTIDE SEQUENCE</scope>
    <source>
        <strain evidence="2">ATCC 16933</strain>
    </source>
</reference>
<organism evidence="2 3">
    <name type="scientific">Lineolata rhizophorae</name>
    <dbReference type="NCBI Taxonomy" id="578093"/>
    <lineage>
        <taxon>Eukaryota</taxon>
        <taxon>Fungi</taxon>
        <taxon>Dikarya</taxon>
        <taxon>Ascomycota</taxon>
        <taxon>Pezizomycotina</taxon>
        <taxon>Dothideomycetes</taxon>
        <taxon>Dothideomycetes incertae sedis</taxon>
        <taxon>Lineolatales</taxon>
        <taxon>Lineolataceae</taxon>
        <taxon>Lineolata</taxon>
    </lineage>
</organism>